<reference evidence="3 4" key="1">
    <citation type="submission" date="2023-11" db="UniProtKB">
        <authorList>
            <consortium name="WormBaseParasite"/>
        </authorList>
    </citation>
    <scope>IDENTIFICATION</scope>
</reference>
<dbReference type="WBParaSite" id="SMRG1_22130.1">
    <property type="protein sequence ID" value="SMRG1_22130.1"/>
    <property type="gene ID" value="SMRG1_22130"/>
</dbReference>
<proteinExistence type="predicted"/>
<sequence length="827" mass="95362">MLGVIYRSPICLADDFVLEHIHLWSENTRCLIIGDFNAPDISWTDMTTAGSINSFDSKFLITIMEHALVQHVSQPTRFGVNQGSSLLDLVITHETEDIVDFNILPPLVNSDHAVLSFTFRTRDMLYDQVTPRPNVWKANISAIQECAAKTNWLIDASISVEEAWSVFKGKFRLVTSPFIPYLVPRRPNNSPPWITKTVRKLLRKRKNHWDMFISTGLEQYRSSYCKIRNACKALISKTRLSYEKQLVRDSRYSPKRLFSYIKRRTKRSDGIPSLLIRENPLILADNDAEKAEALSEYFSKVFSIGNEERPMIRCDRDGSLMYPVVIEKDTVLRLLQHLKPDKSSGPDDIHPRIMKAISHEIAEPLAILFDMSLRQSKLPRDWKDAIISPVYKAGGRDLVSNYRPVSLTSAVVKLMEKIIRIAVINYVEGQNLFSRAQHGFRKGLSCLTNLLIAREDWAAAKDRNTPVDVIFIDLSKAFDKVSHSGLKFKLKRFGIHYTVVDWISNFLHDRRQRVRVNGTLSSWVPVKSGVPQGTILGPLLFLLYVNELPTVAKSSVLLFADDIKIWRPIHSMSDRIVLQDDLSSLVAWLDRWSLEVNPNKSVVMQLNNSDESYDYTLRGFVLPKVRYYKDLGVILSNDLKTTGHCKAAAAKGYRVLWSIRRSFQYLDDEMFRLLYPIYVRPHLEYGIQAACPCFKYEADMLERVQRRATKMVQGLSGLSYEDRLRHLNLFPLSYRRIRGDLILAYRILNDDLGINMSYLLLPSRTDHLRGHSKKVQKPRSNRLRLEFRFSHRVVNYWNSLPEHVISAPSVNIFKTRLDLHCITNCKD</sequence>
<dbReference type="GO" id="GO:0003824">
    <property type="term" value="F:catalytic activity"/>
    <property type="evidence" value="ECO:0007669"/>
    <property type="project" value="InterPro"/>
</dbReference>
<dbReference type="Pfam" id="PF14529">
    <property type="entry name" value="Exo_endo_phos_2"/>
    <property type="match status" value="1"/>
</dbReference>
<dbReference type="InterPro" id="IPR000477">
    <property type="entry name" value="RT_dom"/>
</dbReference>
<dbReference type="PANTHER" id="PTHR33332">
    <property type="entry name" value="REVERSE TRANSCRIPTASE DOMAIN-CONTAINING PROTEIN"/>
    <property type="match status" value="1"/>
</dbReference>
<dbReference type="SUPFAM" id="SSF56219">
    <property type="entry name" value="DNase I-like"/>
    <property type="match status" value="1"/>
</dbReference>
<dbReference type="CDD" id="cd01650">
    <property type="entry name" value="RT_nLTR_like"/>
    <property type="match status" value="1"/>
</dbReference>
<dbReference type="WBParaSite" id="SMRG1_22130.2">
    <property type="protein sequence ID" value="SMRG1_22130.2"/>
    <property type="gene ID" value="SMRG1_22130"/>
</dbReference>
<evidence type="ECO:0000259" key="1">
    <source>
        <dbReference type="PROSITE" id="PS50878"/>
    </source>
</evidence>
<dbReference type="Proteomes" id="UP000050790">
    <property type="component" value="Unassembled WGS sequence"/>
</dbReference>
<dbReference type="InterPro" id="IPR005135">
    <property type="entry name" value="Endo/exonuclease/phosphatase"/>
</dbReference>
<evidence type="ECO:0000313" key="3">
    <source>
        <dbReference type="WBParaSite" id="SMRG1_22130.1"/>
    </source>
</evidence>
<dbReference type="InterPro" id="IPR043502">
    <property type="entry name" value="DNA/RNA_pol_sf"/>
</dbReference>
<feature type="domain" description="Reverse transcriptase" evidence="1">
    <location>
        <begin position="371"/>
        <end position="622"/>
    </location>
</feature>
<dbReference type="Gene3D" id="3.60.10.10">
    <property type="entry name" value="Endonuclease/exonuclease/phosphatase"/>
    <property type="match status" value="1"/>
</dbReference>
<evidence type="ECO:0000313" key="4">
    <source>
        <dbReference type="WBParaSite" id="SMRG1_22130.2"/>
    </source>
</evidence>
<dbReference type="PROSITE" id="PS50878">
    <property type="entry name" value="RT_POL"/>
    <property type="match status" value="1"/>
</dbReference>
<dbReference type="InterPro" id="IPR036691">
    <property type="entry name" value="Endo/exonu/phosph_ase_sf"/>
</dbReference>
<accession>A0AA84ZC42</accession>
<dbReference type="AlphaFoldDB" id="A0AA84ZC42"/>
<dbReference type="WBParaSite" id="SMRG1_22140.1">
    <property type="protein sequence ID" value="SMRG1_22140.1"/>
    <property type="gene ID" value="SMRG1_22140"/>
</dbReference>
<dbReference type="Pfam" id="PF00078">
    <property type="entry name" value="RVT_1"/>
    <property type="match status" value="1"/>
</dbReference>
<organism evidence="2 4">
    <name type="scientific">Schistosoma margrebowiei</name>
    <dbReference type="NCBI Taxonomy" id="48269"/>
    <lineage>
        <taxon>Eukaryota</taxon>
        <taxon>Metazoa</taxon>
        <taxon>Spiralia</taxon>
        <taxon>Lophotrochozoa</taxon>
        <taxon>Platyhelminthes</taxon>
        <taxon>Trematoda</taxon>
        <taxon>Digenea</taxon>
        <taxon>Strigeidida</taxon>
        <taxon>Schistosomatoidea</taxon>
        <taxon>Schistosomatidae</taxon>
        <taxon>Schistosoma</taxon>
    </lineage>
</organism>
<name>A0AA84ZC42_9TREM</name>
<dbReference type="PRINTS" id="PR01345">
    <property type="entry name" value="CERVTRCPTASE"/>
</dbReference>
<dbReference type="SUPFAM" id="SSF56672">
    <property type="entry name" value="DNA/RNA polymerases"/>
    <property type="match status" value="1"/>
</dbReference>
<evidence type="ECO:0000313" key="2">
    <source>
        <dbReference type="Proteomes" id="UP000050790"/>
    </source>
</evidence>
<protein>
    <recommendedName>
        <fullName evidence="1">Reverse transcriptase domain-containing protein</fullName>
    </recommendedName>
</protein>